<protein>
    <recommendedName>
        <fullName evidence="4">Flagellar assembly factor FliW</fullName>
    </recommendedName>
</protein>
<keyword evidence="2 4" id="KW-1005">Bacterial flagellum biogenesis</keyword>
<dbReference type="HAMAP" id="MF_01185">
    <property type="entry name" value="FliW"/>
    <property type="match status" value="1"/>
</dbReference>
<accession>A0A495A860</accession>
<keyword evidence="5" id="KW-0282">Flagellum</keyword>
<dbReference type="InterPro" id="IPR003775">
    <property type="entry name" value="Flagellar_assembly_factor_FliW"/>
</dbReference>
<dbReference type="SUPFAM" id="SSF141457">
    <property type="entry name" value="BH3618-like"/>
    <property type="match status" value="1"/>
</dbReference>
<proteinExistence type="inferred from homology"/>
<dbReference type="RefSeq" id="WP_121203206.1">
    <property type="nucleotide sequence ID" value="NZ_RBZP01000002.1"/>
</dbReference>
<evidence type="ECO:0000313" key="6">
    <source>
        <dbReference type="Proteomes" id="UP000269301"/>
    </source>
</evidence>
<evidence type="ECO:0000256" key="1">
    <source>
        <dbReference type="ARBA" id="ARBA00022490"/>
    </source>
</evidence>
<keyword evidence="1 4" id="KW-0963">Cytoplasm</keyword>
<gene>
    <name evidence="4" type="primary">fliW</name>
    <name evidence="5" type="ORF">D8M06_04685</name>
</gene>
<dbReference type="Pfam" id="PF02623">
    <property type="entry name" value="FliW"/>
    <property type="match status" value="1"/>
</dbReference>
<evidence type="ECO:0000256" key="3">
    <source>
        <dbReference type="ARBA" id="ARBA00022845"/>
    </source>
</evidence>
<dbReference type="OrthoDB" id="9801235at2"/>
<dbReference type="NCBIfam" id="NF009793">
    <property type="entry name" value="PRK13285.1-1"/>
    <property type="match status" value="1"/>
</dbReference>
<keyword evidence="5" id="KW-0969">Cilium</keyword>
<comment type="caution">
    <text evidence="5">The sequence shown here is derived from an EMBL/GenBank/DDBJ whole genome shotgun (WGS) entry which is preliminary data.</text>
</comment>
<comment type="similarity">
    <text evidence="4">Belongs to the FliW family.</text>
</comment>
<dbReference type="EMBL" id="RBZP01000002">
    <property type="protein sequence ID" value="RKQ35575.1"/>
    <property type="molecule type" value="Genomic_DNA"/>
</dbReference>
<organism evidence="5 6">
    <name type="scientific">Oceanobacillus halophilus</name>
    <dbReference type="NCBI Taxonomy" id="930130"/>
    <lineage>
        <taxon>Bacteria</taxon>
        <taxon>Bacillati</taxon>
        <taxon>Bacillota</taxon>
        <taxon>Bacilli</taxon>
        <taxon>Bacillales</taxon>
        <taxon>Bacillaceae</taxon>
        <taxon>Oceanobacillus</taxon>
    </lineage>
</organism>
<keyword evidence="6" id="KW-1185">Reference proteome</keyword>
<dbReference type="PANTHER" id="PTHR39190">
    <property type="entry name" value="FLAGELLAR ASSEMBLY FACTOR FLIW"/>
    <property type="match status" value="1"/>
</dbReference>
<dbReference type="GO" id="GO:0044780">
    <property type="term" value="P:bacterial-type flagellum assembly"/>
    <property type="evidence" value="ECO:0007669"/>
    <property type="project" value="UniProtKB-UniRule"/>
</dbReference>
<dbReference type="Proteomes" id="UP000269301">
    <property type="component" value="Unassembled WGS sequence"/>
</dbReference>
<comment type="subcellular location">
    <subcellularLocation>
        <location evidence="4">Cytoplasm</location>
    </subcellularLocation>
</comment>
<keyword evidence="5" id="KW-0966">Cell projection</keyword>
<dbReference type="PANTHER" id="PTHR39190:SF1">
    <property type="entry name" value="FLAGELLAR ASSEMBLY FACTOR FLIW"/>
    <property type="match status" value="1"/>
</dbReference>
<dbReference type="GO" id="GO:0006417">
    <property type="term" value="P:regulation of translation"/>
    <property type="evidence" value="ECO:0007669"/>
    <property type="project" value="UniProtKB-KW"/>
</dbReference>
<dbReference type="Gene3D" id="2.30.290.10">
    <property type="entry name" value="BH3618-like"/>
    <property type="match status" value="1"/>
</dbReference>
<name>A0A495A860_9BACI</name>
<reference evidence="5 6" key="1">
    <citation type="journal article" date="2016" name="Int. J. Syst. Evol. Microbiol.">
        <title>Oceanobacillus halophilus sp. nov., a novel moderately halophilic bacterium from a hypersaline lake.</title>
        <authorList>
            <person name="Amoozegar M.A."/>
            <person name="Bagheri M."/>
            <person name="Makhdoumi A."/>
            <person name="Nikou M.M."/>
            <person name="Fazeli S.A.S."/>
            <person name="Schumann P."/>
            <person name="Sproer C."/>
            <person name="Sanchez-Porro C."/>
            <person name="Ventosa A."/>
        </authorList>
    </citation>
    <scope>NUCLEOTIDE SEQUENCE [LARGE SCALE GENOMIC DNA]</scope>
    <source>
        <strain evidence="5 6">DSM 23996</strain>
    </source>
</reference>
<sequence>MKLQTKYLGEVEIDSEKIIEFPSGIPGFLDEKQFVLLDFPDNPVFQILQSVSSVNISFIVTNPYLIYPNYSFELDDNILETLEISSEKEVAVLSIVTLKDPFSSSTLNLKAPIIINSNHMLGKQFIINKEDYPSKALMYPEPSMKGVK</sequence>
<comment type="subunit">
    <text evidence="4">Interacts with translational regulator CsrA and flagellin(s).</text>
</comment>
<keyword evidence="4" id="KW-0143">Chaperone</keyword>
<keyword evidence="3 4" id="KW-0810">Translation regulation</keyword>
<dbReference type="InterPro" id="IPR024046">
    <property type="entry name" value="Flagellar_assmbl_FliW_dom_sf"/>
</dbReference>
<evidence type="ECO:0000256" key="2">
    <source>
        <dbReference type="ARBA" id="ARBA00022795"/>
    </source>
</evidence>
<comment type="function">
    <text evidence="4">Acts as an anti-CsrA protein, binds CsrA and prevents it from repressing translation of its target genes, one of which is flagellin. Binds to flagellin and participates in the assembly of the flagellum.</text>
</comment>
<dbReference type="AlphaFoldDB" id="A0A495A860"/>
<evidence type="ECO:0000313" key="5">
    <source>
        <dbReference type="EMBL" id="RKQ35575.1"/>
    </source>
</evidence>
<evidence type="ECO:0000256" key="4">
    <source>
        <dbReference type="HAMAP-Rule" id="MF_01185"/>
    </source>
</evidence>
<dbReference type="GO" id="GO:0005737">
    <property type="term" value="C:cytoplasm"/>
    <property type="evidence" value="ECO:0007669"/>
    <property type="project" value="UniProtKB-SubCell"/>
</dbReference>